<keyword evidence="6 8" id="KW-0560">Oxidoreductase</keyword>
<comment type="catalytic activity">
    <reaction evidence="8">
        <text>(6S)-5,6,7,8-tetrahydrofolate + NADP(+) = 7,8-dihydrofolate + NADPH + H(+)</text>
        <dbReference type="Rhea" id="RHEA:15009"/>
        <dbReference type="ChEBI" id="CHEBI:15378"/>
        <dbReference type="ChEBI" id="CHEBI:57451"/>
        <dbReference type="ChEBI" id="CHEBI:57453"/>
        <dbReference type="ChEBI" id="CHEBI:57783"/>
        <dbReference type="ChEBI" id="CHEBI:58349"/>
        <dbReference type="EC" id="1.5.1.3"/>
    </reaction>
</comment>
<dbReference type="PANTHER" id="PTHR48069:SF3">
    <property type="entry name" value="DIHYDROFOLATE REDUCTASE"/>
    <property type="match status" value="1"/>
</dbReference>
<dbReference type="Gene3D" id="3.40.430.10">
    <property type="entry name" value="Dihydrofolate Reductase, subunit A"/>
    <property type="match status" value="1"/>
</dbReference>
<organism evidence="11 12">
    <name type="scientific">Moraxella macacae 0408225</name>
    <dbReference type="NCBI Taxonomy" id="1230338"/>
    <lineage>
        <taxon>Bacteria</taxon>
        <taxon>Pseudomonadati</taxon>
        <taxon>Pseudomonadota</taxon>
        <taxon>Gammaproteobacteria</taxon>
        <taxon>Moraxellales</taxon>
        <taxon>Moraxellaceae</taxon>
        <taxon>Moraxella</taxon>
    </lineage>
</organism>
<keyword evidence="5 8" id="KW-0521">NADP</keyword>
<comment type="caution">
    <text evidence="11">The sequence shown here is derived from an EMBL/GenBank/DDBJ whole genome shotgun (WGS) entry which is preliminary data.</text>
</comment>
<dbReference type="OrthoDB" id="9804315at2"/>
<dbReference type="PIRSF" id="PIRSF000194">
    <property type="entry name" value="DHFR"/>
    <property type="match status" value="1"/>
</dbReference>
<dbReference type="RefSeq" id="WP_009767350.1">
    <property type="nucleotide sequence ID" value="NZ_ANIN01000001.1"/>
</dbReference>
<dbReference type="EMBL" id="ANIN01000001">
    <property type="protein sequence ID" value="ELA09531.1"/>
    <property type="molecule type" value="Genomic_DNA"/>
</dbReference>
<evidence type="ECO:0000256" key="9">
    <source>
        <dbReference type="RuleBase" id="RU004474"/>
    </source>
</evidence>
<gene>
    <name evidence="11" type="ORF">MOMA_03975</name>
</gene>
<keyword evidence="4 8" id="KW-0554">One-carbon metabolism</keyword>
<dbReference type="STRING" id="1230338.MOMA_03975"/>
<dbReference type="GO" id="GO:0046452">
    <property type="term" value="P:dihydrofolate metabolic process"/>
    <property type="evidence" value="ECO:0007669"/>
    <property type="project" value="TreeGrafter"/>
</dbReference>
<dbReference type="UniPathway" id="UPA00077">
    <property type="reaction ID" value="UER00158"/>
</dbReference>
<comment type="pathway">
    <text evidence="1 8">Cofactor biosynthesis; tetrahydrofolate biosynthesis; 5,6,7,8-tetrahydrofolate from 7,8-dihydrofolate: step 1/1.</text>
</comment>
<dbReference type="AlphaFoldDB" id="L2F9U4"/>
<evidence type="ECO:0000256" key="3">
    <source>
        <dbReference type="ARBA" id="ARBA00012856"/>
    </source>
</evidence>
<dbReference type="InterPro" id="IPR024072">
    <property type="entry name" value="DHFR-like_dom_sf"/>
</dbReference>
<protein>
    <recommendedName>
        <fullName evidence="3 8">Dihydrofolate reductase</fullName>
        <ecNumber evidence="3 8">1.5.1.3</ecNumber>
    </recommendedName>
</protein>
<dbReference type="PATRIC" id="fig|1230338.3.peg.861"/>
<dbReference type="GO" id="GO:0046655">
    <property type="term" value="P:folic acid metabolic process"/>
    <property type="evidence" value="ECO:0007669"/>
    <property type="project" value="TreeGrafter"/>
</dbReference>
<dbReference type="GO" id="GO:0046654">
    <property type="term" value="P:tetrahydrofolate biosynthetic process"/>
    <property type="evidence" value="ECO:0007669"/>
    <property type="project" value="UniProtKB-UniPathway"/>
</dbReference>
<keyword evidence="12" id="KW-1185">Reference proteome</keyword>
<dbReference type="eggNOG" id="COG0262">
    <property type="taxonomic scope" value="Bacteria"/>
</dbReference>
<dbReference type="SUPFAM" id="SSF53597">
    <property type="entry name" value="Dihydrofolate reductase-like"/>
    <property type="match status" value="1"/>
</dbReference>
<comment type="function">
    <text evidence="7 8">Key enzyme in folate metabolism. Catalyzes an essential reaction for de novo glycine and purine synthesis, and for DNA precursor synthesis.</text>
</comment>
<dbReference type="PROSITE" id="PS00075">
    <property type="entry name" value="DHFR_1"/>
    <property type="match status" value="1"/>
</dbReference>
<accession>L2F9U4</accession>
<dbReference type="GO" id="GO:0004146">
    <property type="term" value="F:dihydrofolate reductase activity"/>
    <property type="evidence" value="ECO:0007669"/>
    <property type="project" value="UniProtKB-EC"/>
</dbReference>
<evidence type="ECO:0000256" key="8">
    <source>
        <dbReference type="PIRNR" id="PIRNR000194"/>
    </source>
</evidence>
<dbReference type="GO" id="GO:0006730">
    <property type="term" value="P:one-carbon metabolic process"/>
    <property type="evidence" value="ECO:0007669"/>
    <property type="project" value="UniProtKB-KW"/>
</dbReference>
<evidence type="ECO:0000256" key="6">
    <source>
        <dbReference type="ARBA" id="ARBA00023002"/>
    </source>
</evidence>
<evidence type="ECO:0000256" key="7">
    <source>
        <dbReference type="ARBA" id="ARBA00025067"/>
    </source>
</evidence>
<evidence type="ECO:0000313" key="11">
    <source>
        <dbReference type="EMBL" id="ELA09531.1"/>
    </source>
</evidence>
<sequence length="186" mass="21085">MSFYKTNHSQTTNQQINIGHIVAISTNYAIGKNNQLPWHLPTDLQHFKNLTAGGIVIMGRKTFESIGKPLPNRINVIITTDLDYQVNFDNVLIFHNLDDALTQSTTLAHHKGLDTIWIIGGETIFRQTLLFSNRLEITHVHTHITDACAFYPTIPSHFVKTNTQPIQNENGLDFQFITYTKPKNTG</sequence>
<dbReference type="Pfam" id="PF00186">
    <property type="entry name" value="DHFR_1"/>
    <property type="match status" value="1"/>
</dbReference>
<proteinExistence type="inferred from homology"/>
<dbReference type="InterPro" id="IPR012259">
    <property type="entry name" value="DHFR"/>
</dbReference>
<dbReference type="InterPro" id="IPR017925">
    <property type="entry name" value="DHFR_CS"/>
</dbReference>
<evidence type="ECO:0000259" key="10">
    <source>
        <dbReference type="PROSITE" id="PS51330"/>
    </source>
</evidence>
<comment type="similarity">
    <text evidence="2 8 9">Belongs to the dihydrofolate reductase family.</text>
</comment>
<dbReference type="CDD" id="cd00209">
    <property type="entry name" value="DHFR"/>
    <property type="match status" value="1"/>
</dbReference>
<feature type="domain" description="DHFR" evidence="10">
    <location>
        <begin position="17"/>
        <end position="181"/>
    </location>
</feature>
<evidence type="ECO:0000256" key="4">
    <source>
        <dbReference type="ARBA" id="ARBA00022563"/>
    </source>
</evidence>
<name>L2F9U4_9GAMM</name>
<dbReference type="PROSITE" id="PS51330">
    <property type="entry name" value="DHFR_2"/>
    <property type="match status" value="1"/>
</dbReference>
<evidence type="ECO:0000256" key="5">
    <source>
        <dbReference type="ARBA" id="ARBA00022857"/>
    </source>
</evidence>
<dbReference type="InterPro" id="IPR001796">
    <property type="entry name" value="DHFR_dom"/>
</dbReference>
<evidence type="ECO:0000313" key="12">
    <source>
        <dbReference type="Proteomes" id="UP000023795"/>
    </source>
</evidence>
<evidence type="ECO:0000256" key="2">
    <source>
        <dbReference type="ARBA" id="ARBA00009539"/>
    </source>
</evidence>
<dbReference type="PANTHER" id="PTHR48069">
    <property type="entry name" value="DIHYDROFOLATE REDUCTASE"/>
    <property type="match status" value="1"/>
</dbReference>
<dbReference type="Proteomes" id="UP000023795">
    <property type="component" value="Unassembled WGS sequence"/>
</dbReference>
<dbReference type="PRINTS" id="PR00070">
    <property type="entry name" value="DHFR"/>
</dbReference>
<dbReference type="GO" id="GO:0050661">
    <property type="term" value="F:NADP binding"/>
    <property type="evidence" value="ECO:0007669"/>
    <property type="project" value="InterPro"/>
</dbReference>
<reference evidence="11 12" key="1">
    <citation type="journal article" date="2013" name="Genome Announc.">
        <title>Genome Sequence of Moraxella macacae 0408225, a Novel Bacterial Species Isolated from a Cynomolgus Macaque with Epistaxis.</title>
        <authorList>
            <person name="Ladner J.T."/>
            <person name="Whitehouse C.A."/>
            <person name="Koroleva G.I."/>
            <person name="Palacios G.F."/>
        </authorList>
    </citation>
    <scope>NUCLEOTIDE SEQUENCE [LARGE SCALE GENOMIC DNA]</scope>
    <source>
        <strain evidence="11 12">0408225</strain>
    </source>
</reference>
<dbReference type="EC" id="1.5.1.3" evidence="3 8"/>
<evidence type="ECO:0000256" key="1">
    <source>
        <dbReference type="ARBA" id="ARBA00004903"/>
    </source>
</evidence>